<dbReference type="InterPro" id="IPR000387">
    <property type="entry name" value="Tyr_Pase_dom"/>
</dbReference>
<dbReference type="GO" id="GO:0033550">
    <property type="term" value="F:MAP kinase tyrosine phosphatase activity"/>
    <property type="evidence" value="ECO:0000318"/>
    <property type="project" value="GO_Central"/>
</dbReference>
<keyword evidence="4" id="KW-0904">Protein phosphatase</keyword>
<keyword evidence="3" id="KW-0378">Hydrolase</keyword>
<dbReference type="FunFam" id="3.90.190.10:FF:000109">
    <property type="entry name" value="Dual specificity phosphatase"/>
    <property type="match status" value="1"/>
</dbReference>
<dbReference type="AlphaFoldDB" id="H3GDZ1"/>
<dbReference type="EC" id="3.1.3.48" evidence="2"/>
<organism evidence="7 8">
    <name type="scientific">Phytophthora ramorum</name>
    <name type="common">Sudden oak death agent</name>
    <dbReference type="NCBI Taxonomy" id="164328"/>
    <lineage>
        <taxon>Eukaryota</taxon>
        <taxon>Sar</taxon>
        <taxon>Stramenopiles</taxon>
        <taxon>Oomycota</taxon>
        <taxon>Peronosporomycetes</taxon>
        <taxon>Peronosporales</taxon>
        <taxon>Peronosporaceae</taxon>
        <taxon>Phytophthora</taxon>
    </lineage>
</organism>
<dbReference type="HOGENOM" id="CLU_757552_0_0_1"/>
<evidence type="ECO:0000256" key="3">
    <source>
        <dbReference type="ARBA" id="ARBA00022801"/>
    </source>
</evidence>
<dbReference type="Pfam" id="PF00782">
    <property type="entry name" value="DSPc"/>
    <property type="match status" value="1"/>
</dbReference>
<evidence type="ECO:0000256" key="4">
    <source>
        <dbReference type="ARBA" id="ARBA00022912"/>
    </source>
</evidence>
<dbReference type="eggNOG" id="KOG1717">
    <property type="taxonomic scope" value="Eukaryota"/>
</dbReference>
<reference evidence="7" key="2">
    <citation type="submission" date="2015-06" db="UniProtKB">
        <authorList>
            <consortium name="EnsemblProtists"/>
        </authorList>
    </citation>
    <scope>IDENTIFICATION</scope>
    <source>
        <strain evidence="7">Pr102</strain>
    </source>
</reference>
<dbReference type="GO" id="GO:0005737">
    <property type="term" value="C:cytoplasm"/>
    <property type="evidence" value="ECO:0000318"/>
    <property type="project" value="GO_Central"/>
</dbReference>
<dbReference type="Gene3D" id="3.90.190.10">
    <property type="entry name" value="Protein tyrosine phosphatase superfamily"/>
    <property type="match status" value="1"/>
</dbReference>
<reference evidence="8" key="1">
    <citation type="journal article" date="2006" name="Science">
        <title>Phytophthora genome sequences uncover evolutionary origins and mechanisms of pathogenesis.</title>
        <authorList>
            <person name="Tyler B.M."/>
            <person name="Tripathy S."/>
            <person name="Zhang X."/>
            <person name="Dehal P."/>
            <person name="Jiang R.H."/>
            <person name="Aerts A."/>
            <person name="Arredondo F.D."/>
            <person name="Baxter L."/>
            <person name="Bensasson D."/>
            <person name="Beynon J.L."/>
            <person name="Chapman J."/>
            <person name="Damasceno C.M."/>
            <person name="Dorrance A.E."/>
            <person name="Dou D."/>
            <person name="Dickerman A.W."/>
            <person name="Dubchak I.L."/>
            <person name="Garbelotto M."/>
            <person name="Gijzen M."/>
            <person name="Gordon S.G."/>
            <person name="Govers F."/>
            <person name="Grunwald N.J."/>
            <person name="Huang W."/>
            <person name="Ivors K.L."/>
            <person name="Jones R.W."/>
            <person name="Kamoun S."/>
            <person name="Krampis K."/>
            <person name="Lamour K.H."/>
            <person name="Lee M.K."/>
            <person name="McDonald W.H."/>
            <person name="Medina M."/>
            <person name="Meijer H.J."/>
            <person name="Nordberg E.K."/>
            <person name="Maclean D.J."/>
            <person name="Ospina-Giraldo M.D."/>
            <person name="Morris P.F."/>
            <person name="Phuntumart V."/>
            <person name="Putnam N.H."/>
            <person name="Rash S."/>
            <person name="Rose J.K."/>
            <person name="Sakihama Y."/>
            <person name="Salamov A.A."/>
            <person name="Savidor A."/>
            <person name="Scheuring C.F."/>
            <person name="Smith B.M."/>
            <person name="Sobral B.W."/>
            <person name="Terry A."/>
            <person name="Torto-Alalibo T.A."/>
            <person name="Win J."/>
            <person name="Xu Z."/>
            <person name="Zhang H."/>
            <person name="Grigoriev I.V."/>
            <person name="Rokhsar D.S."/>
            <person name="Boore J.L."/>
        </authorList>
    </citation>
    <scope>NUCLEOTIDE SEQUENCE [LARGE SCALE GENOMIC DNA]</scope>
    <source>
        <strain evidence="8">Pr102</strain>
    </source>
</reference>
<dbReference type="InterPro" id="IPR036873">
    <property type="entry name" value="Rhodanese-like_dom_sf"/>
</dbReference>
<proteinExistence type="inferred from homology"/>
<dbReference type="OMA" id="AYHWSLA"/>
<evidence type="ECO:0000259" key="5">
    <source>
        <dbReference type="PROSITE" id="PS50054"/>
    </source>
</evidence>
<dbReference type="SUPFAM" id="SSF52821">
    <property type="entry name" value="Rhodanese/Cell cycle control phosphatase"/>
    <property type="match status" value="1"/>
</dbReference>
<dbReference type="OrthoDB" id="10252009at2759"/>
<dbReference type="VEuPathDB" id="FungiDB:KRP22_13589"/>
<dbReference type="GO" id="GO:0008330">
    <property type="term" value="F:protein tyrosine/threonine phosphatase activity"/>
    <property type="evidence" value="ECO:0000318"/>
    <property type="project" value="GO_Central"/>
</dbReference>
<dbReference type="GeneID" id="94216995"/>
<dbReference type="PANTHER" id="PTHR10159:SF519">
    <property type="entry name" value="DUAL SPECIFICITY PROTEIN PHOSPHATASE MPK3"/>
    <property type="match status" value="1"/>
</dbReference>
<dbReference type="GO" id="GO:0007165">
    <property type="term" value="P:signal transduction"/>
    <property type="evidence" value="ECO:0000318"/>
    <property type="project" value="GO_Central"/>
</dbReference>
<feature type="domain" description="Tyrosine specific protein phosphatases" evidence="6">
    <location>
        <begin position="225"/>
        <end position="296"/>
    </location>
</feature>
<evidence type="ECO:0000256" key="1">
    <source>
        <dbReference type="ARBA" id="ARBA00008601"/>
    </source>
</evidence>
<dbReference type="PROSITE" id="PS50056">
    <property type="entry name" value="TYR_PHOSPHATASE_2"/>
    <property type="match status" value="1"/>
</dbReference>
<dbReference type="CDD" id="cd14498">
    <property type="entry name" value="DSP"/>
    <property type="match status" value="1"/>
</dbReference>
<dbReference type="InParanoid" id="H3GDZ1"/>
<sequence>MGETQVMQVAPKAKPICKKRALRKREVDSRWLFNNIHVGEMLVDCRTRELFLGNTVHGAVNVPPPEGSNDGSSCAEYIENLGLSVSKRSLRDMLLFGDAEDVANPDSWLHCLEQFLVDDGLAASIKGMCDGFLMFYTRYPFYTTLGIIDDGVLQSGKHQVAYPNEIVDNFLFLGNMWQAQCKQVVQHLKITHVVNATLDIGNVFEQDGVQYFNVKLPDKPEANIAQFFDAAYEFIAEAQRSSTADGGPCRVLVHCTHGISRSATLAILYVMRAFHWSLAQAFNFTRAGRGVIVPNEGFLSALLREERRLFHGKCSVTANELDLLVSGCLPSQPARRVSPPLELASKDGQCSVM</sequence>
<dbReference type="GO" id="GO:0017017">
    <property type="term" value="F:MAP kinase tyrosine/serine/threonine phosphatase activity"/>
    <property type="evidence" value="ECO:0000318"/>
    <property type="project" value="GO_Central"/>
</dbReference>
<dbReference type="GO" id="GO:0043409">
    <property type="term" value="P:negative regulation of MAPK cascade"/>
    <property type="evidence" value="ECO:0000318"/>
    <property type="project" value="GO_Central"/>
</dbReference>
<keyword evidence="8" id="KW-1185">Reference proteome</keyword>
<accession>H3GDZ1</accession>
<dbReference type="VEuPathDB" id="FungiDB:KRP23_10783"/>
<evidence type="ECO:0000259" key="6">
    <source>
        <dbReference type="PROSITE" id="PS50056"/>
    </source>
</evidence>
<evidence type="ECO:0000313" key="7">
    <source>
        <dbReference type="EnsemblProtists" id="Phyra73827"/>
    </source>
</evidence>
<dbReference type="PROSITE" id="PS00383">
    <property type="entry name" value="TYR_PHOSPHATASE_1"/>
    <property type="match status" value="1"/>
</dbReference>
<protein>
    <recommendedName>
        <fullName evidence="2">protein-tyrosine-phosphatase</fullName>
        <ecNumber evidence="2">3.1.3.48</ecNumber>
    </recommendedName>
</protein>
<name>H3GDZ1_PHYRM</name>
<evidence type="ECO:0000256" key="2">
    <source>
        <dbReference type="ARBA" id="ARBA00013064"/>
    </source>
</evidence>
<evidence type="ECO:0000313" key="8">
    <source>
        <dbReference type="Proteomes" id="UP000005238"/>
    </source>
</evidence>
<dbReference type="PROSITE" id="PS50054">
    <property type="entry name" value="TYR_PHOSPHATASE_DUAL"/>
    <property type="match status" value="1"/>
</dbReference>
<dbReference type="InterPro" id="IPR000340">
    <property type="entry name" value="Dual-sp_phosphatase_cat-dom"/>
</dbReference>
<dbReference type="Proteomes" id="UP000005238">
    <property type="component" value="Unassembled WGS sequence"/>
</dbReference>
<dbReference type="PRINTS" id="PR01908">
    <property type="entry name" value="ADSPHPHTASE"/>
</dbReference>
<feature type="domain" description="Tyrosine-protein phosphatase" evidence="5">
    <location>
        <begin position="162"/>
        <end position="311"/>
    </location>
</feature>
<dbReference type="EnsemblProtists" id="Phyra73827">
    <property type="protein sequence ID" value="Phyra73827"/>
    <property type="gene ID" value="Phyra73827"/>
</dbReference>
<dbReference type="InterPro" id="IPR016130">
    <property type="entry name" value="Tyr_Pase_AS"/>
</dbReference>
<dbReference type="PANTHER" id="PTHR10159">
    <property type="entry name" value="DUAL SPECIFICITY PROTEIN PHOSPHATASE"/>
    <property type="match status" value="1"/>
</dbReference>
<comment type="similarity">
    <text evidence="1">Belongs to the protein-tyrosine phosphatase family. Non-receptor class dual specificity subfamily.</text>
</comment>
<dbReference type="EMBL" id="DS566002">
    <property type="status" value="NOT_ANNOTATED_CDS"/>
    <property type="molecule type" value="Genomic_DNA"/>
</dbReference>
<dbReference type="InterPro" id="IPR029021">
    <property type="entry name" value="Prot-tyrosine_phosphatase-like"/>
</dbReference>
<dbReference type="InterPro" id="IPR020422">
    <property type="entry name" value="TYR_PHOSPHATASE_DUAL_dom"/>
</dbReference>
<dbReference type="STRING" id="164328.H3GDZ1"/>
<dbReference type="RefSeq" id="XP_067741536.1">
    <property type="nucleotide sequence ID" value="XM_067881274.1"/>
</dbReference>
<dbReference type="SMART" id="SM00195">
    <property type="entry name" value="DSPc"/>
    <property type="match status" value="1"/>
</dbReference>
<dbReference type="SUPFAM" id="SSF52799">
    <property type="entry name" value="(Phosphotyrosine protein) phosphatases II"/>
    <property type="match status" value="1"/>
</dbReference>